<dbReference type="InterPro" id="IPR023286">
    <property type="entry name" value="ABATE_dom_sf"/>
</dbReference>
<sequence>MDTSTGTSASTARGTNTGAAPSEPCESSAVLLGFVNTTPHGSGPVELLGDSASLTAWLAGAGLTAADAAVTEADVVAAHELRAALCTVFLSRSGCEGSADRLPEAEQYLARIAERYPLTLRVTAQGCRPVPAQAGVLGAFAGLLAAASDLAARGAWLRMKICKNPTCYSGFFDRTRNTSGLYCGTACGSQAAQRAYRNRIKDASCAQVSS</sequence>
<gene>
    <name evidence="3" type="ORF">OG398_16160</name>
</gene>
<dbReference type="Gene3D" id="1.10.3300.10">
    <property type="entry name" value="Jann2411-like domain"/>
    <property type="match status" value="1"/>
</dbReference>
<organism evidence="3">
    <name type="scientific">Streptomyces sp. NBC_00008</name>
    <dbReference type="NCBI Taxonomy" id="2903610"/>
    <lineage>
        <taxon>Bacteria</taxon>
        <taxon>Bacillati</taxon>
        <taxon>Actinomycetota</taxon>
        <taxon>Actinomycetes</taxon>
        <taxon>Kitasatosporales</taxon>
        <taxon>Streptomycetaceae</taxon>
        <taxon>Streptomyces</taxon>
    </lineage>
</organism>
<evidence type="ECO:0000313" key="3">
    <source>
        <dbReference type="EMBL" id="WTW69699.1"/>
    </source>
</evidence>
<dbReference type="AlphaFoldDB" id="A0AAU2VRH2"/>
<reference evidence="3" key="1">
    <citation type="submission" date="2022-10" db="EMBL/GenBank/DDBJ databases">
        <title>The complete genomes of actinobacterial strains from the NBC collection.</title>
        <authorList>
            <person name="Joergensen T.S."/>
            <person name="Alvarez Arevalo M."/>
            <person name="Sterndorff E.B."/>
            <person name="Faurdal D."/>
            <person name="Vuksanovic O."/>
            <person name="Mourched A.-S."/>
            <person name="Charusanti P."/>
            <person name="Shaw S."/>
            <person name="Blin K."/>
            <person name="Weber T."/>
        </authorList>
    </citation>
    <scope>NUCLEOTIDE SEQUENCE</scope>
    <source>
        <strain evidence="3">NBC_00008</strain>
    </source>
</reference>
<dbReference type="SUPFAM" id="SSF160904">
    <property type="entry name" value="Jann2411-like"/>
    <property type="match status" value="1"/>
</dbReference>
<dbReference type="PANTHER" id="PTHR35525">
    <property type="entry name" value="BLL6575 PROTEIN"/>
    <property type="match status" value="1"/>
</dbReference>
<feature type="compositionally biased region" description="Low complexity" evidence="1">
    <location>
        <begin position="1"/>
        <end position="20"/>
    </location>
</feature>
<name>A0AAU2VRH2_9ACTN</name>
<dbReference type="InterPro" id="IPR021005">
    <property type="entry name" value="Znf_CGNR"/>
</dbReference>
<dbReference type="Pfam" id="PF11706">
    <property type="entry name" value="zf-CGNR"/>
    <property type="match status" value="1"/>
</dbReference>
<evidence type="ECO:0000259" key="2">
    <source>
        <dbReference type="Pfam" id="PF11706"/>
    </source>
</evidence>
<dbReference type="EMBL" id="CP108313">
    <property type="protein sequence ID" value="WTW69699.1"/>
    <property type="molecule type" value="Genomic_DNA"/>
</dbReference>
<dbReference type="Pfam" id="PF07336">
    <property type="entry name" value="ABATE"/>
    <property type="match status" value="1"/>
</dbReference>
<feature type="domain" description="Zinc finger CGNR" evidence="2">
    <location>
        <begin position="158"/>
        <end position="199"/>
    </location>
</feature>
<dbReference type="PANTHER" id="PTHR35525:SF3">
    <property type="entry name" value="BLL6575 PROTEIN"/>
    <property type="match status" value="1"/>
</dbReference>
<feature type="region of interest" description="Disordered" evidence="1">
    <location>
        <begin position="1"/>
        <end position="24"/>
    </location>
</feature>
<protein>
    <submittedName>
        <fullName evidence="3">CGNR zinc finger domain-containing protein</fullName>
    </submittedName>
</protein>
<accession>A0AAU2VRH2</accession>
<dbReference type="InterPro" id="IPR010852">
    <property type="entry name" value="ABATE"/>
</dbReference>
<proteinExistence type="predicted"/>
<evidence type="ECO:0000256" key="1">
    <source>
        <dbReference type="SAM" id="MobiDB-lite"/>
    </source>
</evidence>